<dbReference type="Proteomes" id="UP000002037">
    <property type="component" value="Unassembled WGS sequence"/>
</dbReference>
<accession>C5MDV5</accession>
<dbReference type="PANTHER" id="PTHR15678">
    <property type="entry name" value="ANTIGEN MLAA-22-RELATED"/>
    <property type="match status" value="1"/>
</dbReference>
<reference evidence="5 6" key="1">
    <citation type="journal article" date="2009" name="Nature">
        <title>Evolution of pathogenicity and sexual reproduction in eight Candida genomes.</title>
        <authorList>
            <person name="Butler G."/>
            <person name="Rasmussen M.D."/>
            <person name="Lin M.F."/>
            <person name="Santos M.A."/>
            <person name="Sakthikumar S."/>
            <person name="Munro C.A."/>
            <person name="Rheinbay E."/>
            <person name="Grabherr M."/>
            <person name="Forche A."/>
            <person name="Reedy J.L."/>
            <person name="Agrafioti I."/>
            <person name="Arnaud M.B."/>
            <person name="Bates S."/>
            <person name="Brown A.J."/>
            <person name="Brunke S."/>
            <person name="Costanzo M.C."/>
            <person name="Fitzpatrick D.A."/>
            <person name="de Groot P.W."/>
            <person name="Harris D."/>
            <person name="Hoyer L.L."/>
            <person name="Hube B."/>
            <person name="Klis F.M."/>
            <person name="Kodira C."/>
            <person name="Lennard N."/>
            <person name="Logue M.E."/>
            <person name="Martin R."/>
            <person name="Neiman A.M."/>
            <person name="Nikolaou E."/>
            <person name="Quail M.A."/>
            <person name="Quinn J."/>
            <person name="Santos M.C."/>
            <person name="Schmitzberger F.F."/>
            <person name="Sherlock G."/>
            <person name="Shah P."/>
            <person name="Silverstein K.A."/>
            <person name="Skrzypek M.S."/>
            <person name="Soll D."/>
            <person name="Staggs R."/>
            <person name="Stansfield I."/>
            <person name="Stumpf M.P."/>
            <person name="Sudbery P.E."/>
            <person name="Srikantha T."/>
            <person name="Zeng Q."/>
            <person name="Berman J."/>
            <person name="Berriman M."/>
            <person name="Heitman J."/>
            <person name="Gow N.A."/>
            <person name="Lorenz M.C."/>
            <person name="Birren B.W."/>
            <person name="Kellis M."/>
            <person name="Cuomo C.A."/>
        </authorList>
    </citation>
    <scope>NUCLEOTIDE SEQUENCE [LARGE SCALE GENOMIC DNA]</scope>
    <source>
        <strain evidence="6">ATCC MYA-3404 / T1</strain>
    </source>
</reference>
<name>C5MDV5_CANTT</name>
<feature type="compositionally biased region" description="Basic residues" evidence="1">
    <location>
        <begin position="1948"/>
        <end position="1959"/>
    </location>
</feature>
<dbReference type="SMART" id="SM01214">
    <property type="entry name" value="Fmp27_GFWDK"/>
    <property type="match status" value="1"/>
</dbReference>
<evidence type="ECO:0000256" key="1">
    <source>
        <dbReference type="SAM" id="MobiDB-lite"/>
    </source>
</evidence>
<feature type="compositionally biased region" description="Low complexity" evidence="1">
    <location>
        <begin position="1717"/>
        <end position="1744"/>
    </location>
</feature>
<feature type="region of interest" description="Disordered" evidence="1">
    <location>
        <begin position="271"/>
        <end position="313"/>
    </location>
</feature>
<feature type="compositionally biased region" description="Low complexity" evidence="1">
    <location>
        <begin position="1974"/>
        <end position="1985"/>
    </location>
</feature>
<feature type="domain" description="FMP27/BLTP2/Hobbit GFWDK motif-containing RBG unit" evidence="2">
    <location>
        <begin position="473"/>
        <end position="626"/>
    </location>
</feature>
<feature type="compositionally biased region" description="Polar residues" evidence="1">
    <location>
        <begin position="1998"/>
        <end position="2008"/>
    </location>
</feature>
<evidence type="ECO:0008006" key="7">
    <source>
        <dbReference type="Google" id="ProtNLM"/>
    </source>
</evidence>
<feature type="region of interest" description="Disordered" evidence="1">
    <location>
        <begin position="1923"/>
        <end position="2029"/>
    </location>
</feature>
<dbReference type="SMART" id="SM01216">
    <property type="entry name" value="Fmp27_WPPW"/>
    <property type="match status" value="1"/>
</dbReference>
<proteinExistence type="predicted"/>
<dbReference type="GeneID" id="8297912"/>
<feature type="domain" description="FMP27 SW motif-containing RBG unit" evidence="3">
    <location>
        <begin position="356"/>
        <end position="455"/>
    </location>
</feature>
<evidence type="ECO:0000313" key="6">
    <source>
        <dbReference type="Proteomes" id="UP000002037"/>
    </source>
</evidence>
<evidence type="ECO:0000259" key="4">
    <source>
        <dbReference type="SMART" id="SM01216"/>
    </source>
</evidence>
<feature type="compositionally biased region" description="Polar residues" evidence="1">
    <location>
        <begin position="1692"/>
        <end position="1705"/>
    </location>
</feature>
<feature type="region of interest" description="Disordered" evidence="1">
    <location>
        <begin position="1658"/>
        <end position="1773"/>
    </location>
</feature>
<evidence type="ECO:0000259" key="3">
    <source>
        <dbReference type="SMART" id="SM01215"/>
    </source>
</evidence>
<dbReference type="Pfam" id="PF10344">
    <property type="entry name" value="Hobbit"/>
    <property type="match status" value="1"/>
</dbReference>
<dbReference type="InterPro" id="IPR019441">
    <property type="entry name" value="FMP27/BLTP2/Hobbit_GFWDK_RBG"/>
</dbReference>
<feature type="compositionally biased region" description="Low complexity" evidence="1">
    <location>
        <begin position="1760"/>
        <end position="1769"/>
    </location>
</feature>
<protein>
    <recommendedName>
        <fullName evidence="7">FMP27 GFWDK domain-containing protein</fullName>
    </recommendedName>
</protein>
<dbReference type="SMART" id="SM01215">
    <property type="entry name" value="Fmp27_SW"/>
    <property type="match status" value="1"/>
</dbReference>
<dbReference type="RefSeq" id="XP_002549560.1">
    <property type="nucleotide sequence ID" value="XM_002549514.1"/>
</dbReference>
<gene>
    <name evidence="5" type="ORF">CTRG_03857</name>
</gene>
<keyword evidence="6" id="KW-1185">Reference proteome</keyword>
<sequence>MFFLWVTFYVKTMLQRFKPTIESSCTKEQIKIITGPKKKFKLDVNLDSVAIVIRLPRQVDVMIELDTARLKNVLVLKSAAIRNARLYVVDPGTKLWARMLIIKDPKFSLDLAKSIHEASFDIVMRSFRISVPNRFKFYTVIDNFITFFKSIKQLKSNFKYFNWGIEEFERLFPKERAPLIFPHIHIKTQVLGLELETDAFENELAMIYELGKIEQKERLQKWKAFEKQAEEIRAGATGDIESQIELSDVPAPIPDFAPGRDRSNSALHRFTRSLSPASTERHGRGRTDSILSRVHSPLRSKSPDSSHKSSGASILKDKIFRRRRGDDVETIDESTDQFIPSSDTYTKSEAEARIEAARQRLYINFSTVWHKKYKIFRDAKTRIWKDRAENIWGANDVSDIMKQKFDIVEFNHGPPLTGALFRDVDLILDKSSIKDVDKFLYDYAKHQPKLVYSILVPLYIEIKATKFYMILKDYPLPVASFPRSIDPSKPTVHIKTNLVIHEQLYHRQEELRYIYVPFSPAVPDNGNSDNFYSVYIPRTLQPVKFAADLVCDLNTDRACSISWCKAYQPAFSAMGMAFHNFSKPAIDDSPIGWWDKMPLMLHGKVQFNIANELCLHMKSGRDPHELVGKSAGFVFCWKNNVTLKIDGTINSKDLVTITSDDFVFAIPNYSIEEKNIWSLFYDDLDDPSADVDLEAKKFNKQVIKLSSSEKVKWTLGMLFERNKHPTKNFSDQELRVNEFKPHYEVQITNPINEYHPDSYEGYRSDYVHMALSVISRSDKVGGAHNAAYFTPLAFHHFFYWWDSLAHYSPPPVKRGKLFSQDAVKKPKIKFSPHLFTMKYQLIFNPVTICHLYMHSTTNLPTKKSKTAFTGLKGKFDICEIDLHQRKEWVTHENKKLNRTTKTRHLKMYQAEVNVENADVRVVNALFRDTSISGKLMSYLNSGETSSSDVSTNYSSENSNMVPANFSKWIDSVDVPDGDFSWVDPQDFVELEVREPLSPYPKLKVLPFFHSPKFSYYREFTLQKEGPFPFGNEPIHDCIMDLDKPAAVQSRILLDRLNALDDDLKAANEKLRRYKIQNGPEYQEDIENTELEIKTLKEKIDVVNNAYNNLSDDGYDSGGGSDHEDGTSSLSRTSTKLSAYTSHLTQSELAEASAYTSVAEFHNRFIIHNLQLKWDDDISKYFTSYLHRVGERKNHIYYMTKYAVDLVERVINEDESVTEPVNIKKHVFNKEFKHDEKIIECFEDNLDDVANSDEEAAEYKYLVKLIHPQFQMMSKKVPDACVVLTARDLELRIVDINLKERMNILSDNNEMTARIERRNGVLFRDEQLFVLNKVDVISKSNSKFAKNGYMSDENRWPPWFECEVCYDGSWAHEYLISERNTIAVISKTPNKMFLNSKNIEQGNEVVIYLSKYVINATSAQYSTIYFVVTTLLLGGKDKKNEKEDRLQKLVSLADASDFEGLDLRVKNLQQNIRSYRELLFSFDQRGANLNDNEKKYLHVLELEMERSKLELLLIMKTLQSRIKASSKVTSKSYEILADQVIWHMLDDDREPFVDFALANTKYVKDDGIDGTKFNRVEIGMVQGFNLSKKALYPQILAPKITAEQEKLESCKKEKPVITATWTTLDDVGGIGIIKDAKLEISPLQIEIDYATAKKLQNYLFPKDDNEEEDDDGNSDSDSDDESSSLILAEGASIMSNGSSGSHTSKNPLKRLMSRRNGSKSSSSNGSRGISHGGKSSSSNGSRAISQPSSASNGRIPNGTMSPRSSSSSFRSNDESSFADGIRYATHKIHHPHLHRSKQEEEEQLEDDLGVIIARSIKYKSIIDIEVEAFQLIISFSAPKALHLLDVHRLVLNMPALRYSHKIWSAQEFTERLKKDTVKVILQHTGKILGNKIIKPKKSKNKDVREPLKQISSYSKFMTLNDLQESGRARDSSTIDHEVHKKPPSESPIRRHLHHHHHHHHNDQDDQSSQRRKSISSKLPSISKVLSRASGHHPEDSDQYDTNGSSTVVTTDDGPTDNEGTYAKYLDAVDD</sequence>
<evidence type="ECO:0000313" key="5">
    <source>
        <dbReference type="EMBL" id="EER32186.1"/>
    </source>
</evidence>
<dbReference type="InterPro" id="IPR019415">
    <property type="entry name" value="FMP27_SW_RBG"/>
</dbReference>
<feature type="domain" description="FMP27 WPPW motif-containing RBG unit" evidence="4">
    <location>
        <begin position="870"/>
        <end position="1364"/>
    </location>
</feature>
<dbReference type="VEuPathDB" id="FungiDB:CTRG_03857"/>
<feature type="compositionally biased region" description="Basic and acidic residues" evidence="1">
    <location>
        <begin position="1923"/>
        <end position="1942"/>
    </location>
</feature>
<feature type="compositionally biased region" description="Basic residues" evidence="1">
    <location>
        <begin position="1706"/>
        <end position="1716"/>
    </location>
</feature>
<dbReference type="PANTHER" id="PTHR15678:SF6">
    <property type="entry name" value="BRIDGE-LIKE LIPID TRANSFER PROTEIN FAMILY MEMBER 2"/>
    <property type="match status" value="1"/>
</dbReference>
<evidence type="ECO:0000259" key="2">
    <source>
        <dbReference type="SMART" id="SM01214"/>
    </source>
</evidence>
<dbReference type="InterPro" id="IPR019449">
    <property type="entry name" value="FMP27_WPPW_RBG"/>
</dbReference>
<dbReference type="STRING" id="294747.C5MDV5"/>
<dbReference type="EMBL" id="GG692399">
    <property type="protein sequence ID" value="EER32186.1"/>
    <property type="molecule type" value="Genomic_DNA"/>
</dbReference>
<dbReference type="InterPro" id="IPR045167">
    <property type="entry name" value="Hobbit"/>
</dbReference>
<dbReference type="eggNOG" id="KOG1910">
    <property type="taxonomic scope" value="Eukaryota"/>
</dbReference>
<organism evidence="5 6">
    <name type="scientific">Candida tropicalis (strain ATCC MYA-3404 / T1)</name>
    <name type="common">Yeast</name>
    <dbReference type="NCBI Taxonomy" id="294747"/>
    <lineage>
        <taxon>Eukaryota</taxon>
        <taxon>Fungi</taxon>
        <taxon>Dikarya</taxon>
        <taxon>Ascomycota</taxon>
        <taxon>Saccharomycotina</taxon>
        <taxon>Pichiomycetes</taxon>
        <taxon>Debaryomycetaceae</taxon>
        <taxon>Candida/Lodderomyces clade</taxon>
        <taxon>Candida</taxon>
    </lineage>
</organism>
<dbReference type="OrthoDB" id="1562405at2759"/>
<dbReference type="HOGENOM" id="CLU_000592_0_0_1"/>
<dbReference type="KEGG" id="ctp:CTRG_03857"/>
<feature type="region of interest" description="Disordered" evidence="1">
    <location>
        <begin position="1110"/>
        <end position="1131"/>
    </location>
</feature>
<feature type="compositionally biased region" description="Polar residues" evidence="1">
    <location>
        <begin position="1745"/>
        <end position="1759"/>
    </location>
</feature>
<feature type="compositionally biased region" description="Acidic residues" evidence="1">
    <location>
        <begin position="1663"/>
        <end position="1681"/>
    </location>
</feature>